<name>A0ABZ3F8L7_9HELI</name>
<dbReference type="Proteomes" id="UP001434737">
    <property type="component" value="Chromosome"/>
</dbReference>
<sequence>MRFDTLMAKHHDTTEIDYLSIDVEGGGAELKILESIDFTPYRINLIGVEDNYRIHRALVPLYANVDIKKSPILALIDFLNAQIIYKRGAFKYPKLCLNTIY</sequence>
<keyword evidence="2" id="KW-0808">Transferase</keyword>
<protein>
    <submittedName>
        <fullName evidence="2">FkbM family methyltransferase</fullName>
    </submittedName>
</protein>
<evidence type="ECO:0000259" key="1">
    <source>
        <dbReference type="Pfam" id="PF05050"/>
    </source>
</evidence>
<evidence type="ECO:0000313" key="3">
    <source>
        <dbReference type="Proteomes" id="UP001434737"/>
    </source>
</evidence>
<proteinExistence type="predicted"/>
<dbReference type="GO" id="GO:0032259">
    <property type="term" value="P:methylation"/>
    <property type="evidence" value="ECO:0007669"/>
    <property type="project" value="UniProtKB-KW"/>
</dbReference>
<dbReference type="InterPro" id="IPR006342">
    <property type="entry name" value="FkbM_mtfrase"/>
</dbReference>
<dbReference type="EMBL" id="CP145316">
    <property type="protein sequence ID" value="XAM18467.1"/>
    <property type="molecule type" value="Genomic_DNA"/>
</dbReference>
<accession>A0ABZ3F8L7</accession>
<keyword evidence="3" id="KW-1185">Reference proteome</keyword>
<dbReference type="GO" id="GO:0008168">
    <property type="term" value="F:methyltransferase activity"/>
    <property type="evidence" value="ECO:0007669"/>
    <property type="project" value="UniProtKB-KW"/>
</dbReference>
<dbReference type="Pfam" id="PF05050">
    <property type="entry name" value="Methyltransf_21"/>
    <property type="match status" value="1"/>
</dbReference>
<feature type="domain" description="Methyltransferase FkbM" evidence="1">
    <location>
        <begin position="2"/>
        <end position="53"/>
    </location>
</feature>
<evidence type="ECO:0000313" key="2">
    <source>
        <dbReference type="EMBL" id="XAM18467.1"/>
    </source>
</evidence>
<keyword evidence="2" id="KW-0489">Methyltransferase</keyword>
<organism evidence="2 3">
    <name type="scientific">Helicobacter mastomyrinus</name>
    <dbReference type="NCBI Taxonomy" id="287948"/>
    <lineage>
        <taxon>Bacteria</taxon>
        <taxon>Pseudomonadati</taxon>
        <taxon>Campylobacterota</taxon>
        <taxon>Epsilonproteobacteria</taxon>
        <taxon>Campylobacterales</taxon>
        <taxon>Helicobacteraceae</taxon>
        <taxon>Helicobacter</taxon>
    </lineage>
</organism>
<reference evidence="2 3" key="1">
    <citation type="submission" date="2024-02" db="EMBL/GenBank/DDBJ databases">
        <title>Genome and pathogenicity analysis of Helicobacter mastomyrinus isolated from mice.</title>
        <authorList>
            <person name="Zhu L."/>
        </authorList>
    </citation>
    <scope>NUCLEOTIDE SEQUENCE [LARGE SCALE GENOMIC DNA]</scope>
    <source>
        <strain evidence="2 3">Hm-17</strain>
    </source>
</reference>
<gene>
    <name evidence="2" type="ORF">V3I05_01950</name>
</gene>